<reference evidence="2" key="1">
    <citation type="submission" date="2020-12" db="EMBL/GenBank/DDBJ databases">
        <title>M. sibirica DSM 26468T genome.</title>
        <authorList>
            <person name="Thieme N."/>
            <person name="Rettenmaier R."/>
            <person name="Zverlov V."/>
            <person name="Liebl W."/>
        </authorList>
    </citation>
    <scope>NUCLEOTIDE SEQUENCE</scope>
    <source>
        <strain evidence="2">DSM 26468</strain>
    </source>
</reference>
<dbReference type="EMBL" id="JAEAGR010000008">
    <property type="protein sequence ID" value="MBH1941109.1"/>
    <property type="molecule type" value="Genomic_DNA"/>
</dbReference>
<organism evidence="2 3">
    <name type="scientific">Mobilitalea sibirica</name>
    <dbReference type="NCBI Taxonomy" id="1462919"/>
    <lineage>
        <taxon>Bacteria</taxon>
        <taxon>Bacillati</taxon>
        <taxon>Bacillota</taxon>
        <taxon>Clostridia</taxon>
        <taxon>Lachnospirales</taxon>
        <taxon>Lachnospiraceae</taxon>
        <taxon>Mobilitalea</taxon>
    </lineage>
</organism>
<evidence type="ECO:0000256" key="1">
    <source>
        <dbReference type="SAM" id="Phobius"/>
    </source>
</evidence>
<dbReference type="AlphaFoldDB" id="A0A8J7GZ76"/>
<feature type="transmembrane region" description="Helical" evidence="1">
    <location>
        <begin position="256"/>
        <end position="273"/>
    </location>
</feature>
<protein>
    <submittedName>
        <fullName evidence="2">Uncharacterized protein</fullName>
    </submittedName>
</protein>
<accession>A0A8J7GZ76</accession>
<keyword evidence="1" id="KW-0472">Membrane</keyword>
<name>A0A8J7GZ76_9FIRM</name>
<evidence type="ECO:0000313" key="2">
    <source>
        <dbReference type="EMBL" id="MBH1941109.1"/>
    </source>
</evidence>
<comment type="caution">
    <text evidence="2">The sequence shown here is derived from an EMBL/GenBank/DDBJ whole genome shotgun (WGS) entry which is preliminary data.</text>
</comment>
<dbReference type="RefSeq" id="WP_197661329.1">
    <property type="nucleotide sequence ID" value="NZ_JAEAGR010000008.1"/>
</dbReference>
<feature type="transmembrane region" description="Helical" evidence="1">
    <location>
        <begin position="226"/>
        <end position="244"/>
    </location>
</feature>
<gene>
    <name evidence="2" type="ORF">I5677_09420</name>
</gene>
<keyword evidence="1" id="KW-1133">Transmembrane helix</keyword>
<feature type="transmembrane region" description="Helical" evidence="1">
    <location>
        <begin position="459"/>
        <end position="484"/>
    </location>
</feature>
<sequence length="493" mass="57436">MHGGRYGSRGYYLQGLVSVFESVKDNKWTSIQVEPEQEKIDIIIEFKDKSTKAIQVKSTKNTFSETLIKQTLEAIINANKTVSHYEVILIGDLNENAKKFMNNIEFNRELNLDKDINISKKNISIKNMPLDIEMLTVEVKQHLNRYLDHLGYEVKPYGVKVLNDSLIGESLLFSTDGSKLLRENFEDNLITFAELLTKDSEDNNSDNQVSNIISEKAMKIYKRNKLIRKVSLLFTIFLLINPIIKLYDDALTKLDILGIGIFASLIIGIIFLFKISDSKFRELEDKESEAYKKNTNDVKNEICKIKVIDNVDYKNNRREVYSQIILNNLTGHIIDYVEGEVEFYHGSTRVYLTQFSEKEINSYGNILLYNRPLSPNKAKNDWSSFRVKITKLITENKVLKDITLYSGSKFKTYSTLLNSYYLPVIYELFGYESSWAMEVIKDQFWKVRHYVKYINIRRFLILLGYTLICLFILVFSLIGIYNFLYIPIKLIFN</sequence>
<keyword evidence="3" id="KW-1185">Reference proteome</keyword>
<evidence type="ECO:0000313" key="3">
    <source>
        <dbReference type="Proteomes" id="UP000623269"/>
    </source>
</evidence>
<keyword evidence="1" id="KW-0812">Transmembrane</keyword>
<dbReference type="Proteomes" id="UP000623269">
    <property type="component" value="Unassembled WGS sequence"/>
</dbReference>
<proteinExistence type="predicted"/>